<evidence type="ECO:0000313" key="2">
    <source>
        <dbReference type="EMBL" id="CAD7667483.1"/>
    </source>
</evidence>
<evidence type="ECO:0000313" key="3">
    <source>
        <dbReference type="Proteomes" id="UP000645828"/>
    </source>
</evidence>
<reference evidence="2" key="1">
    <citation type="submission" date="2020-12" db="EMBL/GenBank/DDBJ databases">
        <authorList>
            <consortium name="Molecular Ecology Group"/>
        </authorList>
    </citation>
    <scope>NUCLEOTIDE SEQUENCE</scope>
    <source>
        <strain evidence="2">TBG_1078</strain>
    </source>
</reference>
<evidence type="ECO:0000256" key="1">
    <source>
        <dbReference type="SAM" id="Phobius"/>
    </source>
</evidence>
<dbReference type="Proteomes" id="UP000645828">
    <property type="component" value="Unassembled WGS sequence"/>
</dbReference>
<comment type="caution">
    <text evidence="2">The sequence shown here is derived from an EMBL/GenBank/DDBJ whole genome shotgun (WGS) entry which is preliminary data.</text>
</comment>
<dbReference type="GO" id="GO:0030178">
    <property type="term" value="P:negative regulation of Wnt signaling pathway"/>
    <property type="evidence" value="ECO:0007669"/>
    <property type="project" value="TreeGrafter"/>
</dbReference>
<proteinExistence type="predicted"/>
<feature type="transmembrane region" description="Helical" evidence="1">
    <location>
        <begin position="6"/>
        <end position="26"/>
    </location>
</feature>
<sequence length="141" mass="15710">MNNFTFLRFMTLGTSTVGGLCTLGLIKMASRKKTETSKLKHNLEELLDRLMYQVFQTPEVIRCFARKQPDLTVGNLERPLHSIEKGDANNEEGFLSANAGALLSQFEKILVLVSSEAEKKVTWCGNLACGAYSSCKWPFVS</sequence>
<accession>A0A811XVR6</accession>
<dbReference type="AlphaFoldDB" id="A0A811XVR6"/>
<keyword evidence="1" id="KW-0812">Transmembrane</keyword>
<organism evidence="2 3">
    <name type="scientific">Nyctereutes procyonoides</name>
    <name type="common">Raccoon dog</name>
    <name type="synonym">Canis procyonoides</name>
    <dbReference type="NCBI Taxonomy" id="34880"/>
    <lineage>
        <taxon>Eukaryota</taxon>
        <taxon>Metazoa</taxon>
        <taxon>Chordata</taxon>
        <taxon>Craniata</taxon>
        <taxon>Vertebrata</taxon>
        <taxon>Euteleostomi</taxon>
        <taxon>Mammalia</taxon>
        <taxon>Eutheria</taxon>
        <taxon>Laurasiatheria</taxon>
        <taxon>Carnivora</taxon>
        <taxon>Caniformia</taxon>
        <taxon>Canidae</taxon>
        <taxon>Nyctereutes</taxon>
    </lineage>
</organism>
<dbReference type="EMBL" id="CAJHUB010000649">
    <property type="protein sequence ID" value="CAD7667483.1"/>
    <property type="molecule type" value="Genomic_DNA"/>
</dbReference>
<keyword evidence="1" id="KW-0472">Membrane</keyword>
<keyword evidence="1" id="KW-1133">Transmembrane helix</keyword>
<keyword evidence="3" id="KW-1185">Reference proteome</keyword>
<dbReference type="PANTHER" id="PTHR47142">
    <property type="entry name" value="BETA-CATENIN-INTERACTING PROTEIN 1"/>
    <property type="match status" value="1"/>
</dbReference>
<protein>
    <submittedName>
        <fullName evidence="2">(raccoon dog) hypothetical protein</fullName>
    </submittedName>
</protein>
<dbReference type="GO" id="GO:0005634">
    <property type="term" value="C:nucleus"/>
    <property type="evidence" value="ECO:0007669"/>
    <property type="project" value="TreeGrafter"/>
</dbReference>
<dbReference type="GO" id="GO:0030877">
    <property type="term" value="C:beta-catenin destruction complex"/>
    <property type="evidence" value="ECO:0007669"/>
    <property type="project" value="TreeGrafter"/>
</dbReference>
<dbReference type="GO" id="GO:0008013">
    <property type="term" value="F:beta-catenin binding"/>
    <property type="evidence" value="ECO:0007669"/>
    <property type="project" value="TreeGrafter"/>
</dbReference>
<dbReference type="GO" id="GO:0005829">
    <property type="term" value="C:cytosol"/>
    <property type="evidence" value="ECO:0007669"/>
    <property type="project" value="TreeGrafter"/>
</dbReference>
<name>A0A811XVR6_NYCPR</name>
<gene>
    <name evidence="2" type="ORF">NYPRO_LOCUS796</name>
</gene>
<dbReference type="PANTHER" id="PTHR47142:SF1">
    <property type="entry name" value="BETA-CATENIN-INTERACTING PROTEIN 1"/>
    <property type="match status" value="1"/>
</dbReference>